<feature type="chain" id="PRO_5015503836" description="SLA1 homology domain-containing protein" evidence="3">
    <location>
        <begin position="31"/>
        <end position="518"/>
    </location>
</feature>
<organism evidence="4 5">
    <name type="scientific">Blastopirellula marina</name>
    <dbReference type="NCBI Taxonomy" id="124"/>
    <lineage>
        <taxon>Bacteria</taxon>
        <taxon>Pseudomonadati</taxon>
        <taxon>Planctomycetota</taxon>
        <taxon>Planctomycetia</taxon>
        <taxon>Pirellulales</taxon>
        <taxon>Pirellulaceae</taxon>
        <taxon>Blastopirellula</taxon>
    </lineage>
</organism>
<keyword evidence="2" id="KW-1133">Transmembrane helix</keyword>
<reference evidence="4 5" key="1">
    <citation type="submission" date="2018-02" db="EMBL/GenBank/DDBJ databases">
        <title>Comparative genomes isolates from brazilian mangrove.</title>
        <authorList>
            <person name="Araujo J.E."/>
            <person name="Taketani R.G."/>
            <person name="Silva M.C.P."/>
            <person name="Loureco M.V."/>
            <person name="Andreote F.D."/>
        </authorList>
    </citation>
    <scope>NUCLEOTIDE SEQUENCE [LARGE SCALE GENOMIC DNA]</scope>
    <source>
        <strain evidence="4 5">NAP PRIS-MGV</strain>
    </source>
</reference>
<keyword evidence="2" id="KW-0812">Transmembrane</keyword>
<dbReference type="RefSeq" id="WP_105353270.1">
    <property type="nucleotide sequence ID" value="NZ_PUIB01000011.1"/>
</dbReference>
<keyword evidence="2" id="KW-0472">Membrane</keyword>
<evidence type="ECO:0000313" key="5">
    <source>
        <dbReference type="Proteomes" id="UP000239388"/>
    </source>
</evidence>
<evidence type="ECO:0000256" key="3">
    <source>
        <dbReference type="SAM" id="SignalP"/>
    </source>
</evidence>
<sequence>MLTPQTRIFRLGLALLVGSSGLFLSTSAQAREWTTADGKSVEAELVEIVQDGKAVVLDVKGKRYEVSLERLSIKDQAYIEGLQDAARRPSDAQIAKDLADDIAEDSKKEAETPKDEPDTIRLKVRRMWHSREGAALEAQFVRMRGSIVLLKVSGFKYDSIDYYNLSTEDRQFIYDAHAAMGKADLIPPVRADLVDAAPSGMEAPAYQEHPPTPAQAPMTPAASPKSTDTASSDGSVSLPPNGFGSVEKSEPEISLPANGFGAVDTTTPEPSPFDSDVKLPSSGFGNVPNPTSDGGEVHGVFTPVPNDPPKKVGLPNSTIVDSSMETETNDDRPLFDVASVPNAVPKQTSGFGEYRVDPNPVAKSNPTPQPVTSHSSPPKPSGNNQFGTSASGGSARPQQSPGGSSNQGTPQFGNSQTFTDFTPIEPPAPREFTTADWNLQIFAVILLSGGCLMMAGGYMWLIALAFIESLEWGLRSLIPGMAIMFGVSEWEKASVPLLTMLLGVCLTLGGFGLLLGVS</sequence>
<feature type="compositionally biased region" description="Polar residues" evidence="1">
    <location>
        <begin position="362"/>
        <end position="420"/>
    </location>
</feature>
<feature type="region of interest" description="Disordered" evidence="1">
    <location>
        <begin position="202"/>
        <end position="276"/>
    </location>
</feature>
<feature type="region of interest" description="Disordered" evidence="1">
    <location>
        <begin position="323"/>
        <end position="429"/>
    </location>
</feature>
<keyword evidence="3" id="KW-0732">Signal</keyword>
<feature type="transmembrane region" description="Helical" evidence="2">
    <location>
        <begin position="496"/>
        <end position="517"/>
    </location>
</feature>
<dbReference type="Proteomes" id="UP000239388">
    <property type="component" value="Unassembled WGS sequence"/>
</dbReference>
<dbReference type="EMBL" id="PUIB01000011">
    <property type="protein sequence ID" value="PQO38114.1"/>
    <property type="molecule type" value="Genomic_DNA"/>
</dbReference>
<dbReference type="AlphaFoldDB" id="A0A2S8G1V6"/>
<protein>
    <recommendedName>
        <fullName evidence="6">SLA1 homology domain-containing protein</fullName>
    </recommendedName>
</protein>
<comment type="caution">
    <text evidence="4">The sequence shown here is derived from an EMBL/GenBank/DDBJ whole genome shotgun (WGS) entry which is preliminary data.</text>
</comment>
<feature type="signal peptide" evidence="3">
    <location>
        <begin position="1"/>
        <end position="30"/>
    </location>
</feature>
<feature type="compositionally biased region" description="Polar residues" evidence="1">
    <location>
        <begin position="225"/>
        <end position="235"/>
    </location>
</feature>
<gene>
    <name evidence="4" type="ORF">C5Y98_08520</name>
</gene>
<name>A0A2S8G1V6_9BACT</name>
<dbReference type="Gene3D" id="2.30.30.700">
    <property type="entry name" value="SLA1 homology domain 1"/>
    <property type="match status" value="2"/>
</dbReference>
<evidence type="ECO:0000313" key="4">
    <source>
        <dbReference type="EMBL" id="PQO38114.1"/>
    </source>
</evidence>
<proteinExistence type="predicted"/>
<evidence type="ECO:0000256" key="1">
    <source>
        <dbReference type="SAM" id="MobiDB-lite"/>
    </source>
</evidence>
<dbReference type="OrthoDB" id="268043at2"/>
<evidence type="ECO:0008006" key="6">
    <source>
        <dbReference type="Google" id="ProtNLM"/>
    </source>
</evidence>
<feature type="compositionally biased region" description="Low complexity" evidence="1">
    <location>
        <begin position="215"/>
        <end position="224"/>
    </location>
</feature>
<accession>A0A2S8G1V6</accession>
<feature type="transmembrane region" description="Helical" evidence="2">
    <location>
        <begin position="437"/>
        <end position="460"/>
    </location>
</feature>
<evidence type="ECO:0000256" key="2">
    <source>
        <dbReference type="SAM" id="Phobius"/>
    </source>
</evidence>